<dbReference type="EMBL" id="FWFO01000004">
    <property type="protein sequence ID" value="SLN68070.1"/>
    <property type="molecule type" value="Genomic_DNA"/>
</dbReference>
<protein>
    <submittedName>
        <fullName evidence="2">Isonitrile hydratase</fullName>
        <ecNumber evidence="2">4.2.1.103</ecNumber>
    </submittedName>
</protein>
<dbReference type="GO" id="GO:0050549">
    <property type="term" value="F:cyclohexyl-isocyanide hydratase activity"/>
    <property type="evidence" value="ECO:0007669"/>
    <property type="project" value="UniProtKB-EC"/>
</dbReference>
<dbReference type="CDD" id="cd03139">
    <property type="entry name" value="GATase1_PfpI_2"/>
    <property type="match status" value="1"/>
</dbReference>
<dbReference type="RefSeq" id="WP_085797564.1">
    <property type="nucleotide sequence ID" value="NZ_FWFO01000004.1"/>
</dbReference>
<accession>A0A1Y5TU06</accession>
<evidence type="ECO:0000313" key="3">
    <source>
        <dbReference type="Proteomes" id="UP000193077"/>
    </source>
</evidence>
<dbReference type="EC" id="4.2.1.103" evidence="2"/>
<dbReference type="Pfam" id="PF01965">
    <property type="entry name" value="DJ-1_PfpI"/>
    <property type="match status" value="1"/>
</dbReference>
<reference evidence="2 3" key="1">
    <citation type="submission" date="2017-03" db="EMBL/GenBank/DDBJ databases">
        <authorList>
            <person name="Afonso C.L."/>
            <person name="Miller P.J."/>
            <person name="Scott M.A."/>
            <person name="Spackman E."/>
            <person name="Goraichik I."/>
            <person name="Dimitrov K.M."/>
            <person name="Suarez D.L."/>
            <person name="Swayne D.E."/>
        </authorList>
    </citation>
    <scope>NUCLEOTIDE SEQUENCE [LARGE SCALE GENOMIC DNA]</scope>
    <source>
        <strain evidence="2 3">CECT 7639</strain>
    </source>
</reference>
<dbReference type="InterPro" id="IPR029062">
    <property type="entry name" value="Class_I_gatase-like"/>
</dbReference>
<dbReference type="SUPFAM" id="SSF52317">
    <property type="entry name" value="Class I glutamine amidotransferase-like"/>
    <property type="match status" value="1"/>
</dbReference>
<keyword evidence="3" id="KW-1185">Reference proteome</keyword>
<dbReference type="Proteomes" id="UP000193077">
    <property type="component" value="Unassembled WGS sequence"/>
</dbReference>
<dbReference type="PANTHER" id="PTHR43130">
    <property type="entry name" value="ARAC-FAMILY TRANSCRIPTIONAL REGULATOR"/>
    <property type="match status" value="1"/>
</dbReference>
<gene>
    <name evidence="2" type="primary">inhA</name>
    <name evidence="2" type="ORF">TRL7639_03943</name>
</gene>
<dbReference type="InterPro" id="IPR002818">
    <property type="entry name" value="DJ-1/PfpI"/>
</dbReference>
<dbReference type="PANTHER" id="PTHR43130:SF15">
    <property type="entry name" value="THIJ_PFPI FAMILY PROTEIN (AFU_ORTHOLOGUE AFUA_5G14240)"/>
    <property type="match status" value="1"/>
</dbReference>
<dbReference type="Gene3D" id="3.40.50.880">
    <property type="match status" value="1"/>
</dbReference>
<dbReference type="InterPro" id="IPR052158">
    <property type="entry name" value="INH-QAR"/>
</dbReference>
<dbReference type="OrthoDB" id="186587at2"/>
<feature type="domain" description="DJ-1/PfpI" evidence="1">
    <location>
        <begin position="2"/>
        <end position="166"/>
    </location>
</feature>
<evidence type="ECO:0000313" key="2">
    <source>
        <dbReference type="EMBL" id="SLN68070.1"/>
    </source>
</evidence>
<proteinExistence type="predicted"/>
<dbReference type="AlphaFoldDB" id="A0A1Y5TU06"/>
<keyword evidence="2" id="KW-0456">Lyase</keyword>
<organism evidence="2 3">
    <name type="scientific">Falsiruegeria litorea R37</name>
    <dbReference type="NCBI Taxonomy" id="1200284"/>
    <lineage>
        <taxon>Bacteria</taxon>
        <taxon>Pseudomonadati</taxon>
        <taxon>Pseudomonadota</taxon>
        <taxon>Alphaproteobacteria</taxon>
        <taxon>Rhodobacterales</taxon>
        <taxon>Roseobacteraceae</taxon>
        <taxon>Falsiruegeria</taxon>
    </lineage>
</organism>
<sequence length="202" mass="21924">MRKIAALIFPGFELLDVFGPMEMFGLLPEDYALELIAETSGPVPSNQGLSAHATATTADKMDHDILFVPGGAGTRREVKNASLLAWIARASVHAEFTLSVCTGSALLARAGILDNRRATTNKAAFAWVAAQGPKVDWVPKARWVEDGNILTSSGVSAGMDMALGAIQRMHGRDRALEVAKWCEYTWYEDRDHDPFAEVHGLV</sequence>
<evidence type="ECO:0000259" key="1">
    <source>
        <dbReference type="Pfam" id="PF01965"/>
    </source>
</evidence>
<name>A0A1Y5TU06_9RHOB</name>